<protein>
    <submittedName>
        <fullName evidence="1">Uncharacterized protein</fullName>
    </submittedName>
</protein>
<sequence length="678" mass="77432">MSGGVHVSLHCNLITRPHVRRSSRLVTLQSYHPTPCQKEFTSRYTAILSPDPMSEGVHVSLHCNLITRPHVKRSSRLVTLQSYHPTPCQEEFTSRYTAILSPDPMSEGVHVSLHCNLITRPHVRRSSRLVTLQSYHQTPCQKEFTSRYTAILSPDPMSEGVHVSLHCNLITRPHVRRSSRLVTLQSYHPTPCQKEFTSRYTAILSPDPMSEGVHVSLHCNLITRPHVRRSSRLVTLQSYHPTPCQKEFTSRYTAILSPDPMSGGVHVSLHCNLITRPHVRRSSRLVTLQSYHPTPCQKEFTSRYTAILSPDPMSEGVHVSLHCNLITRPHVRRSSRLVTLQSYHQTPCQKEFTSLYTTILSPDPMSEGVHVSLHCNLITRPYVRRNSRLVTLQSYHPTPCQKEFTSRYTAILSPDPMSEGVHVSLHCNLITRPRVRRSSRLFTPQSYHPTPCQKEFTSRYTAILSPDPMSEGIHVSLHCNLITRPHVRRSSRLVTLQSYHQTPCQKEFTSRYTAILSPDPMSEGVHVSLHCNLITRPHVRRSSRLVTLQSYHQTPCQKEFTSRYTAILSPDPMSEGVHVSLHCNLITRPHVRRSSRLVTLQSYHPTPCQKEFTSRYTAILSPDPMSEGVHVSLHCNLITRPHVRRSSRLVTLQSYHQTPCQKVVMSLYITILSPDNIR</sequence>
<evidence type="ECO:0000313" key="2">
    <source>
        <dbReference type="Proteomes" id="UP001066276"/>
    </source>
</evidence>
<organism evidence="1 2">
    <name type="scientific">Pleurodeles waltl</name>
    <name type="common">Iberian ribbed newt</name>
    <dbReference type="NCBI Taxonomy" id="8319"/>
    <lineage>
        <taxon>Eukaryota</taxon>
        <taxon>Metazoa</taxon>
        <taxon>Chordata</taxon>
        <taxon>Craniata</taxon>
        <taxon>Vertebrata</taxon>
        <taxon>Euteleostomi</taxon>
        <taxon>Amphibia</taxon>
        <taxon>Batrachia</taxon>
        <taxon>Caudata</taxon>
        <taxon>Salamandroidea</taxon>
        <taxon>Salamandridae</taxon>
        <taxon>Pleurodelinae</taxon>
        <taxon>Pleurodeles</taxon>
    </lineage>
</organism>
<dbReference type="EMBL" id="JANPWB010000011">
    <property type="protein sequence ID" value="KAJ1121645.1"/>
    <property type="molecule type" value="Genomic_DNA"/>
</dbReference>
<dbReference type="AlphaFoldDB" id="A0AAV7P3D5"/>
<reference evidence="1" key="1">
    <citation type="journal article" date="2022" name="bioRxiv">
        <title>Sequencing and chromosome-scale assembly of the giantPleurodeles waltlgenome.</title>
        <authorList>
            <person name="Brown T."/>
            <person name="Elewa A."/>
            <person name="Iarovenko S."/>
            <person name="Subramanian E."/>
            <person name="Araus A.J."/>
            <person name="Petzold A."/>
            <person name="Susuki M."/>
            <person name="Suzuki K.-i.T."/>
            <person name="Hayashi T."/>
            <person name="Toyoda A."/>
            <person name="Oliveira C."/>
            <person name="Osipova E."/>
            <person name="Leigh N.D."/>
            <person name="Simon A."/>
            <person name="Yun M.H."/>
        </authorList>
    </citation>
    <scope>NUCLEOTIDE SEQUENCE</scope>
    <source>
        <strain evidence="1">20211129_DDA</strain>
        <tissue evidence="1">Liver</tissue>
    </source>
</reference>
<keyword evidence="2" id="KW-1185">Reference proteome</keyword>
<evidence type="ECO:0000313" key="1">
    <source>
        <dbReference type="EMBL" id="KAJ1121645.1"/>
    </source>
</evidence>
<name>A0AAV7P3D5_PLEWA</name>
<gene>
    <name evidence="1" type="ORF">NDU88_000165</name>
</gene>
<comment type="caution">
    <text evidence="1">The sequence shown here is derived from an EMBL/GenBank/DDBJ whole genome shotgun (WGS) entry which is preliminary data.</text>
</comment>
<accession>A0AAV7P3D5</accession>
<proteinExistence type="predicted"/>
<dbReference type="Proteomes" id="UP001066276">
    <property type="component" value="Chromosome 7"/>
</dbReference>